<dbReference type="Gene3D" id="2.120.10.80">
    <property type="entry name" value="Kelch-type beta propeller"/>
    <property type="match status" value="1"/>
</dbReference>
<dbReference type="SMART" id="SM00875">
    <property type="entry name" value="BACK"/>
    <property type="match status" value="1"/>
</dbReference>
<feature type="compositionally biased region" description="Basic residues" evidence="3">
    <location>
        <begin position="52"/>
        <end position="63"/>
    </location>
</feature>
<evidence type="ECO:0000259" key="4">
    <source>
        <dbReference type="PROSITE" id="PS50097"/>
    </source>
</evidence>
<dbReference type="PRINTS" id="PR00501">
    <property type="entry name" value="KELCHREPEAT"/>
</dbReference>
<comment type="caution">
    <text evidence="5">The sequence shown here is derived from an EMBL/GenBank/DDBJ whole genome shotgun (WGS) entry which is preliminary data.</text>
</comment>
<gene>
    <name evidence="5" type="ORF">D915_004949</name>
</gene>
<keyword evidence="2" id="KW-0677">Repeat</keyword>
<dbReference type="Gene3D" id="1.25.40.420">
    <property type="match status" value="1"/>
</dbReference>
<dbReference type="SMART" id="SM00225">
    <property type="entry name" value="BTB"/>
    <property type="match status" value="1"/>
</dbReference>
<protein>
    <submittedName>
        <fullName evidence="5">Kelch protein 3</fullName>
    </submittedName>
</protein>
<dbReference type="InterPro" id="IPR011333">
    <property type="entry name" value="SKP1/BTB/POZ_sf"/>
</dbReference>
<organism evidence="5 6">
    <name type="scientific">Fasciola hepatica</name>
    <name type="common">Liver fluke</name>
    <dbReference type="NCBI Taxonomy" id="6192"/>
    <lineage>
        <taxon>Eukaryota</taxon>
        <taxon>Metazoa</taxon>
        <taxon>Spiralia</taxon>
        <taxon>Lophotrochozoa</taxon>
        <taxon>Platyhelminthes</taxon>
        <taxon>Trematoda</taxon>
        <taxon>Digenea</taxon>
        <taxon>Plagiorchiida</taxon>
        <taxon>Echinostomata</taxon>
        <taxon>Echinostomatoidea</taxon>
        <taxon>Fasciolidae</taxon>
        <taxon>Fasciola</taxon>
    </lineage>
</organism>
<dbReference type="InterPro" id="IPR015915">
    <property type="entry name" value="Kelch-typ_b-propeller"/>
</dbReference>
<feature type="compositionally biased region" description="Polar residues" evidence="3">
    <location>
        <begin position="186"/>
        <end position="228"/>
    </location>
</feature>
<feature type="compositionally biased region" description="Low complexity" evidence="3">
    <location>
        <begin position="14"/>
        <end position="31"/>
    </location>
</feature>
<dbReference type="Pfam" id="PF07707">
    <property type="entry name" value="BACK"/>
    <property type="match status" value="1"/>
</dbReference>
<feature type="compositionally biased region" description="Low complexity" evidence="3">
    <location>
        <begin position="639"/>
        <end position="661"/>
    </location>
</feature>
<accession>A0A4E0R9U4</accession>
<dbReference type="InterPro" id="IPR000210">
    <property type="entry name" value="BTB/POZ_dom"/>
</dbReference>
<feature type="domain" description="BTB" evidence="4">
    <location>
        <begin position="350"/>
        <end position="417"/>
    </location>
</feature>
<keyword evidence="1" id="KW-0880">Kelch repeat</keyword>
<dbReference type="SUPFAM" id="SSF54695">
    <property type="entry name" value="POZ domain"/>
    <property type="match status" value="1"/>
</dbReference>
<evidence type="ECO:0000256" key="3">
    <source>
        <dbReference type="SAM" id="MobiDB-lite"/>
    </source>
</evidence>
<dbReference type="FunFam" id="3.30.710.10:FF:000001">
    <property type="entry name" value="Kelch-like family member 20"/>
    <property type="match status" value="1"/>
</dbReference>
<feature type="region of interest" description="Disordered" evidence="3">
    <location>
        <begin position="1"/>
        <end position="88"/>
    </location>
</feature>
<dbReference type="InterPro" id="IPR011705">
    <property type="entry name" value="BACK"/>
</dbReference>
<dbReference type="Proteomes" id="UP000230066">
    <property type="component" value="Unassembled WGS sequence"/>
</dbReference>
<feature type="compositionally biased region" description="Polar residues" evidence="3">
    <location>
        <begin position="294"/>
        <end position="310"/>
    </location>
</feature>
<dbReference type="PROSITE" id="PS50097">
    <property type="entry name" value="BTB"/>
    <property type="match status" value="1"/>
</dbReference>
<dbReference type="SUPFAM" id="SSF50965">
    <property type="entry name" value="Galactose oxidase, central domain"/>
    <property type="match status" value="1"/>
</dbReference>
<dbReference type="AlphaFoldDB" id="A0A4E0R9U4"/>
<feature type="compositionally biased region" description="Basic and acidic residues" evidence="3">
    <location>
        <begin position="312"/>
        <end position="322"/>
    </location>
</feature>
<dbReference type="Gene3D" id="3.30.710.10">
    <property type="entry name" value="Potassium Channel Kv1.1, Chain A"/>
    <property type="match status" value="1"/>
</dbReference>
<sequence>MAGAGTDASSSNPSPTVRTSSYTTVSSGSVSHARLRNSSSVVAHRMSSAASRSRHSGQRRIPRTLRSTQHGDTGGPLLLSSSSSSNSLAGRYRTISGATIQHHTDDVAHTDTVSSPLLRFASLRLDTAVDGEGPRLGQSVPLAMVEGSSDLDEFPALSTRPMSDQNPVCPVPLTIAMHAQFRMNRTQSDNATTEWPVSRSLSGNPSNSFVDVSSSCTTENVGNNTNCSVEPIGVNSGNEEIPPIDDSSNRLQNERISHPSSGELGSGDSASSPQPNTSESTFFSVRFPPRRDLNQSSNLTTAPSSNTNQEPEADHDFYRSDPNRPPYRTADHPQKILVGLNDLRQRGQFCDVVLQAGSSRLPAHRNVLASSSQYFYAMFTGPMAEARSPCVQIQGIDENALVQLIDFIYTGEISVTEENVQTLLPAANLLQLPSVRDSCCEFLQSQLHPSNCLGIQRFADLHDCPDLLASSRRFTEQHFGELLEQDDEFLTLTAEQLGQLIASDRLAVTEDQVFEAVLRWIAHDVSNRQQAARNLCGRVRFSLLPRDYLVRLSQSEAFLTANPWCKDYLIEALSYHLLSWDEKLRVTSERAKPRTPVGLPKVLMVIGGQAPKAIRSVEYFDFRSGLWRSSNNQYLNADTNGNSGSSTSSAPTSAVNASSSPVVQRTTSPTCLPVVVSPSQSSLVDLPSRRCRCGVAVVTGLVYVVGGFNGALRVRSVEIYDPVSNTWHSGPNMECRRATLGVASLNGLIYAVGGFDGSAGLNTAEVLDLWAGTWRLIASMSCRRSSVGAGALDGKIYAVGGYDGVARRCLSSVECYDPVTNSWSPVADLTCRRSGPAVCELNNRLYAVGGHDGPAVRNTAEVYSPETGTWQRIADLNVPRRNAGLVAHDGCLYVVGGEDGDANLASVEKYDPSTNTWVLLPSQMHNGRSYAGVAVIERTL</sequence>
<reference evidence="5" key="1">
    <citation type="submission" date="2019-03" db="EMBL/GenBank/DDBJ databases">
        <title>Improved annotation for the trematode Fasciola hepatica.</title>
        <authorList>
            <person name="Choi Y.-J."/>
            <person name="Martin J."/>
            <person name="Mitreva M."/>
        </authorList>
    </citation>
    <scope>NUCLEOTIDE SEQUENCE [LARGE SCALE GENOMIC DNA]</scope>
</reference>
<dbReference type="InterPro" id="IPR006652">
    <property type="entry name" value="Kelch_1"/>
</dbReference>
<dbReference type="GO" id="GO:0016567">
    <property type="term" value="P:protein ubiquitination"/>
    <property type="evidence" value="ECO:0007669"/>
    <property type="project" value="UniProtKB-UniPathway"/>
</dbReference>
<dbReference type="Pfam" id="PF01344">
    <property type="entry name" value="Kelch_1"/>
    <property type="match status" value="5"/>
</dbReference>
<evidence type="ECO:0000313" key="5">
    <source>
        <dbReference type="EMBL" id="THD24333.1"/>
    </source>
</evidence>
<feature type="region of interest" description="Disordered" evidence="3">
    <location>
        <begin position="637"/>
        <end position="661"/>
    </location>
</feature>
<evidence type="ECO:0000256" key="1">
    <source>
        <dbReference type="ARBA" id="ARBA00022441"/>
    </source>
</evidence>
<keyword evidence="6" id="KW-1185">Reference proteome</keyword>
<feature type="region of interest" description="Disordered" evidence="3">
    <location>
        <begin position="186"/>
        <end position="333"/>
    </location>
</feature>
<feature type="compositionally biased region" description="Polar residues" evidence="3">
    <location>
        <begin position="268"/>
        <end position="283"/>
    </location>
</feature>
<evidence type="ECO:0000256" key="2">
    <source>
        <dbReference type="ARBA" id="ARBA00022737"/>
    </source>
</evidence>
<dbReference type="UniPathway" id="UPA00143"/>
<dbReference type="InterPro" id="IPR011043">
    <property type="entry name" value="Gal_Oxase/kelch_b-propeller"/>
</dbReference>
<dbReference type="EMBL" id="JXXN02001656">
    <property type="protein sequence ID" value="THD24333.1"/>
    <property type="molecule type" value="Genomic_DNA"/>
</dbReference>
<feature type="compositionally biased region" description="Low complexity" evidence="3">
    <location>
        <begin position="77"/>
        <end position="88"/>
    </location>
</feature>
<dbReference type="PANTHER" id="PTHR24412:SF441">
    <property type="entry name" value="KELCH-LIKE PROTEIN 28"/>
    <property type="match status" value="1"/>
</dbReference>
<evidence type="ECO:0000313" key="6">
    <source>
        <dbReference type="Proteomes" id="UP000230066"/>
    </source>
</evidence>
<dbReference type="SMART" id="SM00612">
    <property type="entry name" value="Kelch"/>
    <property type="match status" value="6"/>
</dbReference>
<dbReference type="PANTHER" id="PTHR24412">
    <property type="entry name" value="KELCH PROTEIN"/>
    <property type="match status" value="1"/>
</dbReference>
<feature type="compositionally biased region" description="Low complexity" evidence="3">
    <location>
        <begin position="38"/>
        <end position="51"/>
    </location>
</feature>
<dbReference type="Pfam" id="PF00651">
    <property type="entry name" value="BTB"/>
    <property type="match status" value="1"/>
</dbReference>
<name>A0A4E0R9U4_FASHE</name>
<dbReference type="FunFam" id="1.25.40.420:FF:000001">
    <property type="entry name" value="Kelch-like family member 12"/>
    <property type="match status" value="1"/>
</dbReference>
<proteinExistence type="predicted"/>